<dbReference type="EMBL" id="BSUO01000001">
    <property type="protein sequence ID" value="GMA40735.1"/>
    <property type="molecule type" value="Genomic_DNA"/>
</dbReference>
<dbReference type="InterPro" id="IPR025736">
    <property type="entry name" value="PucR_C-HTH_dom"/>
</dbReference>
<reference evidence="4" key="1">
    <citation type="journal article" date="2019" name="Int. J. Syst. Evol. Microbiol.">
        <title>The Global Catalogue of Microorganisms (GCM) 10K type strain sequencing project: providing services to taxonomists for standard genome sequencing and annotation.</title>
        <authorList>
            <consortium name="The Broad Institute Genomics Platform"/>
            <consortium name="The Broad Institute Genome Sequencing Center for Infectious Disease"/>
            <person name="Wu L."/>
            <person name="Ma J."/>
        </authorList>
    </citation>
    <scope>NUCLEOTIDE SEQUENCE [LARGE SCALE GENOMIC DNA]</scope>
    <source>
        <strain evidence="4">NBRC 113072</strain>
    </source>
</reference>
<comment type="caution">
    <text evidence="3">The sequence shown here is derived from an EMBL/GenBank/DDBJ whole genome shotgun (WGS) entry which is preliminary data.</text>
</comment>
<accession>A0ABQ6IS27</accession>
<dbReference type="RefSeq" id="WP_284304385.1">
    <property type="nucleotide sequence ID" value="NZ_BSUO01000001.1"/>
</dbReference>
<evidence type="ECO:0000313" key="4">
    <source>
        <dbReference type="Proteomes" id="UP001157126"/>
    </source>
</evidence>
<proteinExistence type="predicted"/>
<evidence type="ECO:0000259" key="2">
    <source>
        <dbReference type="Pfam" id="PF25906"/>
    </source>
</evidence>
<name>A0ABQ6IS27_9MICO</name>
<sequence>MDDDAHDPLVTPALQLGDDLLARLRDAVPQVADEAVAAIEDGIPSYADLRGRAGQMLREAVVLALGHFLTLASHNANAAMPVARSTSAAYDLGRGEARSGRSMDALLAAYRIGARVSWRGLSRVAADGGLPAAAMGGFAELVFAYIDELTAASVAGHTDELETTGRVRERYLERLARLLVAGSGEESLTDAASRAAWDPPQTLTAVALPATHVAGALPHLDPRTLHVSGDLPGLDDDTAILLVPEARGTGRAALRRVLEGRRATIGPARPWLRVHDSLTRTVRGLTLPRGRSQTVDLDDRLVDLVLGADPAALADLRAQVLAPLADLRPATRSGLEATLRSWLLHQGRRADVAAELHVHPQTVRYRMGQVREAYGDSLDDPAIVLALTIALGAPATAERR</sequence>
<evidence type="ECO:0000313" key="3">
    <source>
        <dbReference type="EMBL" id="GMA40735.1"/>
    </source>
</evidence>
<dbReference type="InterPro" id="IPR051448">
    <property type="entry name" value="CdaR-like_regulators"/>
</dbReference>
<dbReference type="Gene3D" id="1.10.10.2840">
    <property type="entry name" value="PucR C-terminal helix-turn-helix domain"/>
    <property type="match status" value="1"/>
</dbReference>
<dbReference type="Pfam" id="PF13556">
    <property type="entry name" value="HTH_30"/>
    <property type="match status" value="1"/>
</dbReference>
<dbReference type="InterPro" id="IPR058663">
    <property type="entry name" value="PucR-like_N"/>
</dbReference>
<feature type="domain" description="PucR-like N-terminal" evidence="2">
    <location>
        <begin position="16"/>
        <end position="179"/>
    </location>
</feature>
<dbReference type="PANTHER" id="PTHR33744">
    <property type="entry name" value="CARBOHYDRATE DIACID REGULATOR"/>
    <property type="match status" value="1"/>
</dbReference>
<dbReference type="InterPro" id="IPR042070">
    <property type="entry name" value="PucR_C-HTH_sf"/>
</dbReference>
<protein>
    <submittedName>
        <fullName evidence="3">Fis family transcriptional regulator</fullName>
    </submittedName>
</protein>
<evidence type="ECO:0000259" key="1">
    <source>
        <dbReference type="Pfam" id="PF13556"/>
    </source>
</evidence>
<gene>
    <name evidence="3" type="ORF">GCM10025883_27800</name>
</gene>
<dbReference type="Proteomes" id="UP001157126">
    <property type="component" value="Unassembled WGS sequence"/>
</dbReference>
<organism evidence="3 4">
    <name type="scientific">Mobilicoccus caccae</name>
    <dbReference type="NCBI Taxonomy" id="1859295"/>
    <lineage>
        <taxon>Bacteria</taxon>
        <taxon>Bacillati</taxon>
        <taxon>Actinomycetota</taxon>
        <taxon>Actinomycetes</taxon>
        <taxon>Micrococcales</taxon>
        <taxon>Dermatophilaceae</taxon>
        <taxon>Mobilicoccus</taxon>
    </lineage>
</organism>
<feature type="domain" description="PucR C-terminal helix-turn-helix" evidence="1">
    <location>
        <begin position="337"/>
        <end position="391"/>
    </location>
</feature>
<dbReference type="PANTHER" id="PTHR33744:SF1">
    <property type="entry name" value="DNA-BINDING TRANSCRIPTIONAL ACTIVATOR ADER"/>
    <property type="match status" value="1"/>
</dbReference>
<dbReference type="Pfam" id="PF25906">
    <property type="entry name" value="PucR-like_N"/>
    <property type="match status" value="1"/>
</dbReference>
<keyword evidence="4" id="KW-1185">Reference proteome</keyword>